<dbReference type="KEGG" id="ppec:H9W90_08790"/>
<dbReference type="InterPro" id="IPR050738">
    <property type="entry name" value="Sulfatase"/>
</dbReference>
<dbReference type="InterPro" id="IPR017850">
    <property type="entry name" value="Alkaline_phosphatase_core_sf"/>
</dbReference>
<keyword evidence="3 6" id="KW-0378">Hydrolase</keyword>
<dbReference type="EMBL" id="CP060695">
    <property type="protein sequence ID" value="QNM84307.1"/>
    <property type="molecule type" value="Genomic_DNA"/>
</dbReference>
<sequence>MLKYFKLVKTIVLIYSIFLITYSCKKNNSTNTSLKVVKNTQKNQNLNKLKPNIIVILIDDAGYVDFGFMGSKDLETPEIDKLAKNGVIFTDAHVSSTVCAPSRAGLITGKYQQRFGFEANGTGYGGSGDIGLSDDVVTMADVFKQNGYKSIAIGKWHLGGTESDHPNNRGFDEFYGFIAGGRSYFPIENPSKHHMLQQNGKQVKFNGYLTDVLGDRSVSFVEENKDQPFFMYLAYNAVHTPMEAKTEDLEKYKDHPRQTLAAMTWSLDENIGKLRNKLKELGILDNTIIYFISDNGGAHNNDSKMGPLKGWKGNKFEGGHRVPFVVSWPAKVPGAQTFNGLTSSLDIFTTSIDAANIQKDEDLELDGVSLLPYLKNEKQGNPHDKLFWRKLDEAGARIGDHKLIRLDNFGSALYNIEKDLGETTNILETEIDTYKTVLNELETWETELIKPLWLEEPEWMDVTYKIHKQLIQNIEVTQKAPNVKLKGH</sequence>
<proteinExistence type="inferred from homology"/>
<dbReference type="PROSITE" id="PS00149">
    <property type="entry name" value="SULFATASE_2"/>
    <property type="match status" value="1"/>
</dbReference>
<evidence type="ECO:0000259" key="5">
    <source>
        <dbReference type="Pfam" id="PF00884"/>
    </source>
</evidence>
<dbReference type="Pfam" id="PF00884">
    <property type="entry name" value="Sulfatase"/>
    <property type="match status" value="1"/>
</dbReference>
<dbReference type="Gene3D" id="3.40.720.10">
    <property type="entry name" value="Alkaline Phosphatase, subunit A"/>
    <property type="match status" value="1"/>
</dbReference>
<name>A0A7G9L6Q8_9FLAO</name>
<dbReference type="Proteomes" id="UP000515808">
    <property type="component" value="Chromosome"/>
</dbReference>
<evidence type="ECO:0000256" key="2">
    <source>
        <dbReference type="ARBA" id="ARBA00022723"/>
    </source>
</evidence>
<evidence type="ECO:0000313" key="6">
    <source>
        <dbReference type="EMBL" id="QNM84307.1"/>
    </source>
</evidence>
<keyword evidence="4" id="KW-0106">Calcium</keyword>
<evidence type="ECO:0000256" key="1">
    <source>
        <dbReference type="ARBA" id="ARBA00008779"/>
    </source>
</evidence>
<organism evidence="6 7">
    <name type="scientific">Polaribacter pectinis</name>
    <dbReference type="NCBI Taxonomy" id="2738844"/>
    <lineage>
        <taxon>Bacteria</taxon>
        <taxon>Pseudomonadati</taxon>
        <taxon>Bacteroidota</taxon>
        <taxon>Flavobacteriia</taxon>
        <taxon>Flavobacteriales</taxon>
        <taxon>Flavobacteriaceae</taxon>
    </lineage>
</organism>
<dbReference type="GO" id="GO:0016740">
    <property type="term" value="F:transferase activity"/>
    <property type="evidence" value="ECO:0007669"/>
    <property type="project" value="UniProtKB-KW"/>
</dbReference>
<dbReference type="PROSITE" id="PS51257">
    <property type="entry name" value="PROKAR_LIPOPROTEIN"/>
    <property type="match status" value="1"/>
</dbReference>
<gene>
    <name evidence="6" type="ORF">H9W90_08790</name>
</gene>
<dbReference type="InterPro" id="IPR000917">
    <property type="entry name" value="Sulfatase_N"/>
</dbReference>
<dbReference type="GO" id="GO:0004065">
    <property type="term" value="F:arylsulfatase activity"/>
    <property type="evidence" value="ECO:0007669"/>
    <property type="project" value="TreeGrafter"/>
</dbReference>
<dbReference type="InterPro" id="IPR024607">
    <property type="entry name" value="Sulfatase_CS"/>
</dbReference>
<dbReference type="Gene3D" id="3.30.1120.10">
    <property type="match status" value="1"/>
</dbReference>
<dbReference type="PANTHER" id="PTHR42693:SF53">
    <property type="entry name" value="ENDO-4-O-SULFATASE"/>
    <property type="match status" value="1"/>
</dbReference>
<dbReference type="RefSeq" id="WP_187481251.1">
    <property type="nucleotide sequence ID" value="NZ_CP060695.1"/>
</dbReference>
<dbReference type="GO" id="GO:0046872">
    <property type="term" value="F:metal ion binding"/>
    <property type="evidence" value="ECO:0007669"/>
    <property type="project" value="UniProtKB-KW"/>
</dbReference>
<keyword evidence="2" id="KW-0479">Metal-binding</keyword>
<evidence type="ECO:0000313" key="7">
    <source>
        <dbReference type="Proteomes" id="UP000515808"/>
    </source>
</evidence>
<evidence type="ECO:0000256" key="3">
    <source>
        <dbReference type="ARBA" id="ARBA00022801"/>
    </source>
</evidence>
<keyword evidence="7" id="KW-1185">Reference proteome</keyword>
<protein>
    <submittedName>
        <fullName evidence="6">Sulfatase-like hydrolase/transferase</fullName>
    </submittedName>
</protein>
<reference evidence="6 7" key="1">
    <citation type="submission" date="2020-08" db="EMBL/GenBank/DDBJ databases">
        <title>Polaribacter sp. L12M9 isolated from gut of the Korean scallop.</title>
        <authorList>
            <person name="Jeong Y.S."/>
        </authorList>
    </citation>
    <scope>NUCLEOTIDE SEQUENCE [LARGE SCALE GENOMIC DNA]</scope>
    <source>
        <strain evidence="6 7">L12M9</strain>
    </source>
</reference>
<dbReference type="AlphaFoldDB" id="A0A7G9L6Q8"/>
<comment type="similarity">
    <text evidence="1">Belongs to the sulfatase family.</text>
</comment>
<accession>A0A7G9L6Q8</accession>
<evidence type="ECO:0000256" key="4">
    <source>
        <dbReference type="ARBA" id="ARBA00022837"/>
    </source>
</evidence>
<feature type="domain" description="Sulfatase N-terminal" evidence="5">
    <location>
        <begin position="51"/>
        <end position="357"/>
    </location>
</feature>
<dbReference type="SUPFAM" id="SSF53649">
    <property type="entry name" value="Alkaline phosphatase-like"/>
    <property type="match status" value="1"/>
</dbReference>
<keyword evidence="6" id="KW-0808">Transferase</keyword>
<dbReference type="PANTHER" id="PTHR42693">
    <property type="entry name" value="ARYLSULFATASE FAMILY MEMBER"/>
    <property type="match status" value="1"/>
</dbReference>